<evidence type="ECO:0000313" key="2">
    <source>
        <dbReference type="Proteomes" id="UP001205998"/>
    </source>
</evidence>
<evidence type="ECO:0000313" key="1">
    <source>
        <dbReference type="EMBL" id="KAI5613924.1"/>
    </source>
</evidence>
<dbReference type="PANTHER" id="PTHR47510:SF3">
    <property type="entry name" value="ENDO_EXONUCLEASE_PHOSPHATASE DOMAIN-CONTAINING PROTEIN"/>
    <property type="match status" value="1"/>
</dbReference>
<evidence type="ECO:0008006" key="3">
    <source>
        <dbReference type="Google" id="ProtNLM"/>
    </source>
</evidence>
<organism evidence="1 2">
    <name type="scientific">Silurus asotus</name>
    <name type="common">Amur catfish</name>
    <name type="synonym">Parasilurus asotus</name>
    <dbReference type="NCBI Taxonomy" id="30991"/>
    <lineage>
        <taxon>Eukaryota</taxon>
        <taxon>Metazoa</taxon>
        <taxon>Chordata</taxon>
        <taxon>Craniata</taxon>
        <taxon>Vertebrata</taxon>
        <taxon>Euteleostomi</taxon>
        <taxon>Actinopterygii</taxon>
        <taxon>Neopterygii</taxon>
        <taxon>Teleostei</taxon>
        <taxon>Ostariophysi</taxon>
        <taxon>Siluriformes</taxon>
        <taxon>Siluridae</taxon>
        <taxon>Silurus</taxon>
    </lineage>
</organism>
<dbReference type="PANTHER" id="PTHR47510">
    <property type="entry name" value="REVERSE TRANSCRIPTASE DOMAIN-CONTAINING PROTEIN"/>
    <property type="match status" value="1"/>
</dbReference>
<reference evidence="1" key="1">
    <citation type="submission" date="2018-07" db="EMBL/GenBank/DDBJ databases">
        <title>Comparative genomics of catfishes provides insights into carnivory and benthic adaptation.</title>
        <authorList>
            <person name="Zhang Y."/>
            <person name="Wang D."/>
            <person name="Peng Z."/>
            <person name="Zheng S."/>
            <person name="Shao F."/>
            <person name="Tao W."/>
        </authorList>
    </citation>
    <scope>NUCLEOTIDE SEQUENCE</scope>
    <source>
        <strain evidence="1">Chongqing</strain>
    </source>
</reference>
<sequence length="201" mass="21934">MLTNSRLRSTSNLLTPDTFGKEYRLSLTATSSASLPNKLNLFYARFEKRNIEPLLKTEPLPGEQPLTLSTSKVCVKLERVNARKAVGPDGILGCVLGACAEQLIEVFTDIFNLSLAQAIVPTCIKSATIVPVPKHSTATELADFHPVALTPVIAKCFERLVLTHLKACLPPSLNPYQFAYCTKRSTEDAISTVLHSALTHV</sequence>
<protein>
    <recommendedName>
        <fullName evidence="3">Reverse transcriptase domain-containing protein</fullName>
    </recommendedName>
</protein>
<keyword evidence="2" id="KW-1185">Reference proteome</keyword>
<name>A0AAD5AC00_SILAS</name>
<dbReference type="EMBL" id="MU560651">
    <property type="protein sequence ID" value="KAI5613924.1"/>
    <property type="molecule type" value="Genomic_DNA"/>
</dbReference>
<accession>A0AAD5AC00</accession>
<gene>
    <name evidence="1" type="ORF">C0J50_11223</name>
</gene>
<comment type="caution">
    <text evidence="1">The sequence shown here is derived from an EMBL/GenBank/DDBJ whole genome shotgun (WGS) entry which is preliminary data.</text>
</comment>
<dbReference type="Proteomes" id="UP001205998">
    <property type="component" value="Unassembled WGS sequence"/>
</dbReference>
<proteinExistence type="predicted"/>
<dbReference type="AlphaFoldDB" id="A0AAD5AC00"/>